<evidence type="ECO:0000313" key="2">
    <source>
        <dbReference type="Proteomes" id="UP000192758"/>
    </source>
</evidence>
<name>A0A1W0E5D5_9MICR</name>
<evidence type="ECO:0000313" key="1">
    <source>
        <dbReference type="EMBL" id="OQS54450.1"/>
    </source>
</evidence>
<accession>A0A1W0E5D5</accession>
<keyword evidence="2" id="KW-1185">Reference proteome</keyword>
<reference evidence="1 2" key="1">
    <citation type="journal article" date="2017" name="Environ. Microbiol.">
        <title>Decay of the glycolytic pathway and adaptation to intranuclear parasitism within Enterocytozoonidae microsporidia.</title>
        <authorList>
            <person name="Wiredu Boakye D."/>
            <person name="Jaroenlak P."/>
            <person name="Prachumwat A."/>
            <person name="Williams T.A."/>
            <person name="Bateman K.S."/>
            <person name="Itsathitphaisarn O."/>
            <person name="Sritunyalucksana K."/>
            <person name="Paszkiewicz K.H."/>
            <person name="Moore K.A."/>
            <person name="Stentiford G.D."/>
            <person name="Williams B.A."/>
        </authorList>
    </citation>
    <scope>NUCLEOTIDE SEQUENCE [LARGE SCALE GENOMIC DNA]</scope>
    <source>
        <strain evidence="1 2">TH1</strain>
    </source>
</reference>
<dbReference type="VEuPathDB" id="MicrosporidiaDB:EHP00_1313"/>
<organism evidence="1 2">
    <name type="scientific">Ecytonucleospora hepatopenaei</name>
    <dbReference type="NCBI Taxonomy" id="646526"/>
    <lineage>
        <taxon>Eukaryota</taxon>
        <taxon>Fungi</taxon>
        <taxon>Fungi incertae sedis</taxon>
        <taxon>Microsporidia</taxon>
        <taxon>Enterocytozoonidae</taxon>
        <taxon>Ecytonucleospora</taxon>
    </lineage>
</organism>
<protein>
    <submittedName>
        <fullName evidence="1">Uncharacterized protein</fullName>
    </submittedName>
</protein>
<proteinExistence type="predicted"/>
<dbReference type="Proteomes" id="UP000192758">
    <property type="component" value="Unassembled WGS sequence"/>
</dbReference>
<sequence>MEINKILIKYKLRLNYKGMYNFCIFCYQIFKIIKCSYNDQYEEDIKDDLTNDILPTKIDKILNNDFNYKAKLINKTFELYKKGAYLLEQTKKLHENNIKLNQELINFDKTTLNIFSKAISHVLNHFYNKNSDDNSFEEECLKYNSFINEVFNVKAAYLKESINKVYSYGKKCNLKNISYLQNNVNITDKFNNDNTLNINFNSSDNYSSFKDKTFDQLNEVKMKLEANFEKGLVKTNDLENLVKLSLSNIHVGEVLYYMNVATNVILNSEAIIVFINAWVDCIKNDLSVMFLGKKYFLEALEKEKQEIEIFKQKIIDFNIVLLETLIKFYV</sequence>
<dbReference type="AlphaFoldDB" id="A0A1W0E5D5"/>
<dbReference type="EMBL" id="MNPJ01000020">
    <property type="protein sequence ID" value="OQS54450.1"/>
    <property type="molecule type" value="Genomic_DNA"/>
</dbReference>
<comment type="caution">
    <text evidence="1">The sequence shown here is derived from an EMBL/GenBank/DDBJ whole genome shotgun (WGS) entry which is preliminary data.</text>
</comment>
<gene>
    <name evidence="1" type="ORF">EHP00_1313</name>
</gene>